<dbReference type="RefSeq" id="WP_077308695.1">
    <property type="nucleotide sequence ID" value="NZ_CP016090.1"/>
</dbReference>
<dbReference type="InterPro" id="IPR036390">
    <property type="entry name" value="WH_DNA-bd_sf"/>
</dbReference>
<dbReference type="PANTHER" id="PTHR43252:SF2">
    <property type="entry name" value="TRANSCRIPTION REGULATOR, PADR-LIKE FAMILY"/>
    <property type="match status" value="1"/>
</dbReference>
<dbReference type="SUPFAM" id="SSF46785">
    <property type="entry name" value="Winged helix' DNA-binding domain"/>
    <property type="match status" value="1"/>
</dbReference>
<dbReference type="AlphaFoldDB" id="A0A9Q5GMV5"/>
<reference evidence="2" key="1">
    <citation type="submission" date="2020-05" db="EMBL/GenBank/DDBJ databases">
        <title>Genomic insights into acetone-butanol-ethanol (ABE) fermentation by sequencing solventogenic clostridia strains.</title>
        <authorList>
            <person name="Brown S."/>
        </authorList>
    </citation>
    <scope>NUCLEOTIDE SEQUENCE</scope>
    <source>
        <strain evidence="2">DJ126</strain>
    </source>
</reference>
<gene>
    <name evidence="2" type="ORF">DFH45_003238</name>
</gene>
<dbReference type="Pfam" id="PF03551">
    <property type="entry name" value="PadR"/>
    <property type="match status" value="1"/>
</dbReference>
<dbReference type="Proteomes" id="UP000821656">
    <property type="component" value="Unassembled WGS sequence"/>
</dbReference>
<evidence type="ECO:0000259" key="1">
    <source>
        <dbReference type="Pfam" id="PF03551"/>
    </source>
</evidence>
<evidence type="ECO:0000313" key="2">
    <source>
        <dbReference type="EMBL" id="NRV10275.1"/>
    </source>
</evidence>
<dbReference type="InterPro" id="IPR036388">
    <property type="entry name" value="WH-like_DNA-bd_sf"/>
</dbReference>
<name>A0A9Q5GMV5_CLOBE</name>
<dbReference type="Gene3D" id="1.10.10.10">
    <property type="entry name" value="Winged helix-like DNA-binding domain superfamily/Winged helix DNA-binding domain"/>
    <property type="match status" value="1"/>
</dbReference>
<dbReference type="EMBL" id="JABSXK010000001">
    <property type="protein sequence ID" value="NRV10275.1"/>
    <property type="molecule type" value="Genomic_DNA"/>
</dbReference>
<accession>A0A9Q5GMV5</accession>
<feature type="domain" description="Transcription regulator PadR N-terminal" evidence="1">
    <location>
        <begin position="9"/>
        <end position="84"/>
    </location>
</feature>
<keyword evidence="2" id="KW-0238">DNA-binding</keyword>
<dbReference type="PANTHER" id="PTHR43252">
    <property type="entry name" value="TRANSCRIPTIONAL REGULATOR YQJI"/>
    <property type="match status" value="1"/>
</dbReference>
<proteinExistence type="predicted"/>
<dbReference type="InterPro" id="IPR005149">
    <property type="entry name" value="Tscrpt_reg_PadR_N"/>
</dbReference>
<sequence>MRNIIKVLILYYLSIKSTHGYEIQKFIQTNHMDKWTKIQSGSIYYALNKLEKDGLIVLKEEIGSGSKARKIYKITDKGRDELKELVKNEITNELYPSGSDKFIIYPLLNTLDKQSMISLIHSHINGLRDKITYLKKWQKIKVNKQSLEVEKISFEIMISNLEYQIKWHEALIDEIDECIATSNEISSLISNFDFSNAEEMEASTNDSIESLKQEILKNPENASEKLEELIKKLSK</sequence>
<comment type="caution">
    <text evidence="2">The sequence shown here is derived from an EMBL/GenBank/DDBJ whole genome shotgun (WGS) entry which is preliminary data.</text>
</comment>
<evidence type="ECO:0000313" key="3">
    <source>
        <dbReference type="Proteomes" id="UP000821656"/>
    </source>
</evidence>
<protein>
    <submittedName>
        <fullName evidence="2">DNA-binding PadR family transcriptional regulator</fullName>
    </submittedName>
</protein>
<dbReference type="GO" id="GO:0003677">
    <property type="term" value="F:DNA binding"/>
    <property type="evidence" value="ECO:0007669"/>
    <property type="project" value="UniProtKB-KW"/>
</dbReference>
<organism evidence="2 3">
    <name type="scientific">Clostridium beijerinckii</name>
    <name type="common">Clostridium MP</name>
    <dbReference type="NCBI Taxonomy" id="1520"/>
    <lineage>
        <taxon>Bacteria</taxon>
        <taxon>Bacillati</taxon>
        <taxon>Bacillota</taxon>
        <taxon>Clostridia</taxon>
        <taxon>Eubacteriales</taxon>
        <taxon>Clostridiaceae</taxon>
        <taxon>Clostridium</taxon>
    </lineage>
</organism>